<protein>
    <submittedName>
        <fullName evidence="1">Uncharacterized protein</fullName>
    </submittedName>
</protein>
<organism evidence="1 2">
    <name type="scientific">Colletotrichum tanaceti</name>
    <dbReference type="NCBI Taxonomy" id="1306861"/>
    <lineage>
        <taxon>Eukaryota</taxon>
        <taxon>Fungi</taxon>
        <taxon>Dikarya</taxon>
        <taxon>Ascomycota</taxon>
        <taxon>Pezizomycotina</taxon>
        <taxon>Sordariomycetes</taxon>
        <taxon>Hypocreomycetidae</taxon>
        <taxon>Glomerellales</taxon>
        <taxon>Glomerellaceae</taxon>
        <taxon>Colletotrichum</taxon>
        <taxon>Colletotrichum destructivum species complex</taxon>
    </lineage>
</organism>
<accession>A0A4U6XHI3</accession>
<dbReference type="STRING" id="1306861.A0A4U6XHI3"/>
<gene>
    <name evidence="1" type="ORF">CTA1_1249</name>
</gene>
<proteinExistence type="predicted"/>
<comment type="caution">
    <text evidence="1">The sequence shown here is derived from an EMBL/GenBank/DDBJ whole genome shotgun (WGS) entry which is preliminary data.</text>
</comment>
<dbReference type="AlphaFoldDB" id="A0A4U6XHI3"/>
<keyword evidence="2" id="KW-1185">Reference proteome</keyword>
<sequence>MPPTRRSGLIALASLITLGIIMSHWAYPRLQDEVSEGCPTREEEPTKYMKSEPPAPNRIFSWPIRLGAPAKQADRALILFTYAESEASRANLLFFLRHGLHGAADFVFVFNGDTDAAALVPSRENVKIVKRDATCFDLGAAGQVLREGDLWKRYRKFILMNASLRGPFLPSWTDSCWSDLFLSKVTDKVKLVGITANCSPRFYLPSMILATDKVGMSLLLDPQAALAASTPDKYGGADDPVGLSGCYDSWEKAVHAEMGMTSIILNGGYGVDVMMSGFHRGVGHKAYCDMSQGVGDVLNPGGYFGSNVHPYETVFINPSRGITPVLVDNLGQWMAEDGYSSEDRCEAQKHK</sequence>
<evidence type="ECO:0000313" key="1">
    <source>
        <dbReference type="EMBL" id="TKW55201.1"/>
    </source>
</evidence>
<evidence type="ECO:0000313" key="2">
    <source>
        <dbReference type="Proteomes" id="UP000310108"/>
    </source>
</evidence>
<dbReference type="Proteomes" id="UP000310108">
    <property type="component" value="Unassembled WGS sequence"/>
</dbReference>
<name>A0A4U6XHI3_9PEZI</name>
<reference evidence="1 2" key="1">
    <citation type="journal article" date="2019" name="PLoS ONE">
        <title>Comparative genome analysis indicates high evolutionary potential of pathogenicity genes in Colletotrichum tanaceti.</title>
        <authorList>
            <person name="Lelwala R.V."/>
            <person name="Korhonen P.K."/>
            <person name="Young N.D."/>
            <person name="Scott J.B."/>
            <person name="Ades P.A."/>
            <person name="Gasser R.B."/>
            <person name="Taylor P.W.J."/>
        </authorList>
    </citation>
    <scope>NUCLEOTIDE SEQUENCE [LARGE SCALE GENOMIC DNA]</scope>
    <source>
        <strain evidence="1">BRIP57314</strain>
    </source>
</reference>
<dbReference type="EMBL" id="PJEX01000108">
    <property type="protein sequence ID" value="TKW55201.1"/>
    <property type="molecule type" value="Genomic_DNA"/>
</dbReference>